<name>A0A077ZMP6_STYLE</name>
<proteinExistence type="predicted"/>
<accession>A0A077ZMP6</accession>
<keyword evidence="3" id="KW-1185">Reference proteome</keyword>
<dbReference type="Proteomes" id="UP000039865">
    <property type="component" value="Unassembled WGS sequence"/>
</dbReference>
<dbReference type="AlphaFoldDB" id="A0A077ZMP6"/>
<sequence>MEKQRLTKMLKDMEVFVNDVFNKSNLNQLVSDRSGPEFNYIQDNILKTKVALEKEKQEEELKKGRIKQISRGILKLQIVEKKIKNRKALVFGLRAFRWNTKRARKTKSAVQNEVDYIRKYKEQRRRGRELIEQSEDHMSELEEDDYFDDDLQDGDDMFGQLGRYMSTKPLDFRLNTFHSKLSDVKTQFSLMNQRMLEKKRMSQTGRPAQLQSLKIQNMYQSGLTNVLQTPIVQSYKLNQSMQSSFKHNSFTKKPLSSNTEHRSKNSSQIKSKIMSSIEKAKNYRKNTDTPINIQINIEKQVNILPVMREFEKPLDIKASQWKKELDDFLERRSSKVSPNKENRQNYDIQNRISEILK</sequence>
<dbReference type="InParanoid" id="A0A077ZMP6"/>
<protein>
    <submittedName>
        <fullName evidence="2">Uncharacterized protein</fullName>
    </submittedName>
</protein>
<feature type="region of interest" description="Disordered" evidence="1">
    <location>
        <begin position="246"/>
        <end position="271"/>
    </location>
</feature>
<organism evidence="2 3">
    <name type="scientific">Stylonychia lemnae</name>
    <name type="common">Ciliate</name>
    <dbReference type="NCBI Taxonomy" id="5949"/>
    <lineage>
        <taxon>Eukaryota</taxon>
        <taxon>Sar</taxon>
        <taxon>Alveolata</taxon>
        <taxon>Ciliophora</taxon>
        <taxon>Intramacronucleata</taxon>
        <taxon>Spirotrichea</taxon>
        <taxon>Stichotrichia</taxon>
        <taxon>Sporadotrichida</taxon>
        <taxon>Oxytrichidae</taxon>
        <taxon>Stylonychinae</taxon>
        <taxon>Stylonychia</taxon>
    </lineage>
</organism>
<gene>
    <name evidence="2" type="primary">Contig14404.g15348</name>
    <name evidence="2" type="ORF">STYLEM_148</name>
</gene>
<evidence type="ECO:0000313" key="2">
    <source>
        <dbReference type="EMBL" id="CDW71208.1"/>
    </source>
</evidence>
<evidence type="ECO:0000256" key="1">
    <source>
        <dbReference type="SAM" id="MobiDB-lite"/>
    </source>
</evidence>
<reference evidence="2 3" key="1">
    <citation type="submission" date="2014-06" db="EMBL/GenBank/DDBJ databases">
        <authorList>
            <person name="Swart Estienne"/>
        </authorList>
    </citation>
    <scope>NUCLEOTIDE SEQUENCE [LARGE SCALE GENOMIC DNA]</scope>
    <source>
        <strain evidence="2 3">130c</strain>
    </source>
</reference>
<evidence type="ECO:0000313" key="3">
    <source>
        <dbReference type="Proteomes" id="UP000039865"/>
    </source>
</evidence>
<dbReference type="EMBL" id="CCKQ01000137">
    <property type="protein sequence ID" value="CDW71208.1"/>
    <property type="molecule type" value="Genomic_DNA"/>
</dbReference>